<keyword evidence="2" id="KW-1185">Reference proteome</keyword>
<proteinExistence type="predicted"/>
<gene>
    <name evidence="1" type="primary">Necator_chrX.g21861</name>
    <name evidence="1" type="ORF">RB195_021700</name>
</gene>
<evidence type="ECO:0000313" key="2">
    <source>
        <dbReference type="Proteomes" id="UP001303046"/>
    </source>
</evidence>
<dbReference type="Proteomes" id="UP001303046">
    <property type="component" value="Unassembled WGS sequence"/>
</dbReference>
<accession>A0ABR1EEF0</accession>
<name>A0ABR1EEF0_NECAM</name>
<sequence length="75" mass="8663">MSSESNEACADGNSSHASALYFTETNRNRRKRTHTRTNSSPIRLLQNIFFVRIIKHSFVILLRCTFVPNKTSQDF</sequence>
<comment type="caution">
    <text evidence="1">The sequence shown here is derived from an EMBL/GenBank/DDBJ whole genome shotgun (WGS) entry which is preliminary data.</text>
</comment>
<organism evidence="1 2">
    <name type="scientific">Necator americanus</name>
    <name type="common">Human hookworm</name>
    <dbReference type="NCBI Taxonomy" id="51031"/>
    <lineage>
        <taxon>Eukaryota</taxon>
        <taxon>Metazoa</taxon>
        <taxon>Ecdysozoa</taxon>
        <taxon>Nematoda</taxon>
        <taxon>Chromadorea</taxon>
        <taxon>Rhabditida</taxon>
        <taxon>Rhabditina</taxon>
        <taxon>Rhabditomorpha</taxon>
        <taxon>Strongyloidea</taxon>
        <taxon>Ancylostomatidae</taxon>
        <taxon>Bunostominae</taxon>
        <taxon>Necator</taxon>
    </lineage>
</organism>
<reference evidence="1 2" key="1">
    <citation type="submission" date="2023-08" db="EMBL/GenBank/DDBJ databases">
        <title>A Necator americanus chromosomal reference genome.</title>
        <authorList>
            <person name="Ilik V."/>
            <person name="Petrzelkova K.J."/>
            <person name="Pardy F."/>
            <person name="Fuh T."/>
            <person name="Niatou-Singa F.S."/>
            <person name="Gouil Q."/>
            <person name="Baker L."/>
            <person name="Ritchie M.E."/>
            <person name="Jex A.R."/>
            <person name="Gazzola D."/>
            <person name="Li H."/>
            <person name="Toshio Fujiwara R."/>
            <person name="Zhan B."/>
            <person name="Aroian R.V."/>
            <person name="Pafco B."/>
            <person name="Schwarz E.M."/>
        </authorList>
    </citation>
    <scope>NUCLEOTIDE SEQUENCE [LARGE SCALE GENOMIC DNA]</scope>
    <source>
        <strain evidence="1 2">Aroian</strain>
        <tissue evidence="1">Whole animal</tissue>
    </source>
</reference>
<dbReference type="EMBL" id="JAVFWL010000006">
    <property type="protein sequence ID" value="KAK6760321.1"/>
    <property type="molecule type" value="Genomic_DNA"/>
</dbReference>
<protein>
    <submittedName>
        <fullName evidence="1">Uncharacterized protein</fullName>
    </submittedName>
</protein>
<evidence type="ECO:0000313" key="1">
    <source>
        <dbReference type="EMBL" id="KAK6760321.1"/>
    </source>
</evidence>